<feature type="compositionally biased region" description="Polar residues" evidence="3">
    <location>
        <begin position="560"/>
        <end position="569"/>
    </location>
</feature>
<dbReference type="OrthoDB" id="629492at2759"/>
<feature type="region of interest" description="Disordered" evidence="3">
    <location>
        <begin position="203"/>
        <end position="234"/>
    </location>
</feature>
<dbReference type="PROSITE" id="PS50005">
    <property type="entry name" value="TPR"/>
    <property type="match status" value="1"/>
</dbReference>
<accession>A0A5C3F6R2</accession>
<evidence type="ECO:0000256" key="2">
    <source>
        <dbReference type="PROSITE-ProRule" id="PRU00339"/>
    </source>
</evidence>
<dbReference type="GO" id="GO:0101031">
    <property type="term" value="C:protein folding chaperone complex"/>
    <property type="evidence" value="ECO:0007669"/>
    <property type="project" value="TreeGrafter"/>
</dbReference>
<protein>
    <submittedName>
        <fullName evidence="4">Uncharacterized protein</fullName>
    </submittedName>
</protein>
<dbReference type="InterPro" id="IPR011990">
    <property type="entry name" value="TPR-like_helical_dom_sf"/>
</dbReference>
<gene>
    <name evidence="4" type="ORF">PSFLO_04430</name>
</gene>
<organism evidence="4 5">
    <name type="scientific">Pseudozyma flocculosa</name>
    <dbReference type="NCBI Taxonomy" id="84751"/>
    <lineage>
        <taxon>Eukaryota</taxon>
        <taxon>Fungi</taxon>
        <taxon>Dikarya</taxon>
        <taxon>Basidiomycota</taxon>
        <taxon>Ustilaginomycotina</taxon>
        <taxon>Ustilaginomycetes</taxon>
        <taxon>Ustilaginales</taxon>
        <taxon>Ustilaginaceae</taxon>
        <taxon>Pseudozyma</taxon>
    </lineage>
</organism>
<feature type="compositionally biased region" description="Basic and acidic residues" evidence="3">
    <location>
        <begin position="215"/>
        <end position="232"/>
    </location>
</feature>
<sequence length="835" mass="89853">MARGKTKLRKAERASLVVPAAKVHSTAVPYNAWDWGAKPSSLLRPRDSHHDKDNWDVKYCKHRDLDPRQMRRTRQLFSELFCTAFRISVGPVYRAVVQFVQDEISKSLVAELGTAGSNAKGRGDPSEAPALQETVLRQIDLFCREELAPNVLSLAIEDAFELLCDIRLVEAIKAVPPMPAAKFRPGESPLLQQRVKAYKHVLAHTPPPTSGGKEQAAKEGSSRDTRDPKASSEVKSAWKAHGASVWAKMQSQIWQHASKTDPLAMPEVKAVLEALRKLDGLELYYKVLTHDTMGKAHRKDLISERNGVVYLRLSDHYERMKADNQTRDGRSATKNGTGWGADDWTGDEYRKAHARVIWEMGNKAYAASRFSEAKNEFTFASEFDPTEPVYRLNRAACGVKLKQFADAERDCTDSLALDPTNYKAYFRRGISRAALNKLEEAKRDFDEALRLEKDPKLQAELRKLSEEALKPSKPKRGSQPVQEDPTVQKDVIASISIAPEAASTEGSTNGKAVTITTTSGVTATIPCDSTVSSKGIDKGKGKAKDVEELPSANEIPDASLESSPATSTRPAGKIMFGSIAAVDDAATTNNAASTSAAMSPSSTWGSASAGTSASSSRSSAFGSPATSCVDVPEAGPSDASTKPATGLGLLDSAKVETVSSSIGTALKADSGSGASAMVTDAKPQAGCSAAPARPSRASKAGTQPASSLPAGLKTSTKRSATAQLHHTGSGRTDGQPNGGELGAAVAALEPEVTVLKSRLNAQRELVAWSTRAVEVVSQVEFARCFGMVVERETGVPRQTWIDGELAKLVAWIRTYVDEKREELQVGNQRNRAVGR</sequence>
<evidence type="ECO:0000256" key="3">
    <source>
        <dbReference type="SAM" id="MobiDB-lite"/>
    </source>
</evidence>
<feature type="region of interest" description="Disordered" evidence="3">
    <location>
        <begin position="685"/>
        <end position="741"/>
    </location>
</feature>
<keyword evidence="1 2" id="KW-0802">TPR repeat</keyword>
<evidence type="ECO:0000313" key="5">
    <source>
        <dbReference type="Proteomes" id="UP000323386"/>
    </source>
</evidence>
<feature type="region of interest" description="Disordered" evidence="3">
    <location>
        <begin position="526"/>
        <end position="571"/>
    </location>
</feature>
<feature type="region of interest" description="Disordered" evidence="3">
    <location>
        <begin position="465"/>
        <end position="488"/>
    </location>
</feature>
<feature type="compositionally biased region" description="Low complexity" evidence="3">
    <location>
        <begin position="688"/>
        <end position="698"/>
    </location>
</feature>
<feature type="compositionally biased region" description="Polar residues" evidence="3">
    <location>
        <begin position="713"/>
        <end position="735"/>
    </location>
</feature>
<feature type="region of interest" description="Disordered" evidence="3">
    <location>
        <begin position="595"/>
        <end position="646"/>
    </location>
</feature>
<dbReference type="AlphaFoldDB" id="A0A5C3F6R2"/>
<dbReference type="PANTHER" id="PTHR46423:SF1">
    <property type="entry name" value="RNA POLYMERASE II-ASSOCIATED PROTEIN 3"/>
    <property type="match status" value="1"/>
</dbReference>
<feature type="compositionally biased region" description="Low complexity" evidence="3">
    <location>
        <begin position="595"/>
        <end position="627"/>
    </location>
</feature>
<reference evidence="4 5" key="1">
    <citation type="submission" date="2018-03" db="EMBL/GenBank/DDBJ databases">
        <authorList>
            <person name="Guldener U."/>
        </authorList>
    </citation>
    <scope>NUCLEOTIDE SEQUENCE [LARGE SCALE GENOMIC DNA]</scope>
    <source>
        <strain evidence="4 5">DAOM196992</strain>
    </source>
</reference>
<feature type="compositionally biased region" description="Basic and acidic residues" evidence="3">
    <location>
        <begin position="535"/>
        <end position="547"/>
    </location>
</feature>
<dbReference type="EMBL" id="OOIP01000012">
    <property type="protein sequence ID" value="SPO38951.1"/>
    <property type="molecule type" value="Genomic_DNA"/>
</dbReference>
<dbReference type="Gene3D" id="1.25.40.10">
    <property type="entry name" value="Tetratricopeptide repeat domain"/>
    <property type="match status" value="1"/>
</dbReference>
<feature type="repeat" description="TPR" evidence="2">
    <location>
        <begin position="422"/>
        <end position="455"/>
    </location>
</feature>
<dbReference type="InterPro" id="IPR051966">
    <property type="entry name" value="RPAP3"/>
</dbReference>
<keyword evidence="5" id="KW-1185">Reference proteome</keyword>
<dbReference type="PANTHER" id="PTHR46423">
    <property type="entry name" value="RNA POLYMERASE II-ASSOCIATED PROTEIN 3"/>
    <property type="match status" value="1"/>
</dbReference>
<evidence type="ECO:0000256" key="1">
    <source>
        <dbReference type="ARBA" id="ARBA00022803"/>
    </source>
</evidence>
<proteinExistence type="predicted"/>
<name>A0A5C3F6R2_9BASI</name>
<dbReference type="Proteomes" id="UP000323386">
    <property type="component" value="Unassembled WGS sequence"/>
</dbReference>
<dbReference type="SUPFAM" id="SSF48452">
    <property type="entry name" value="TPR-like"/>
    <property type="match status" value="1"/>
</dbReference>
<evidence type="ECO:0000313" key="4">
    <source>
        <dbReference type="EMBL" id="SPO38951.1"/>
    </source>
</evidence>
<dbReference type="InterPro" id="IPR019734">
    <property type="entry name" value="TPR_rpt"/>
</dbReference>
<dbReference type="SMART" id="SM00028">
    <property type="entry name" value="TPR"/>
    <property type="match status" value="3"/>
</dbReference>